<dbReference type="Proteomes" id="UP000183954">
    <property type="component" value="Unassembled WGS sequence"/>
</dbReference>
<evidence type="ECO:0000313" key="5">
    <source>
        <dbReference type="EMBL" id="SHI19790.1"/>
    </source>
</evidence>
<dbReference type="Gene3D" id="3.30.300.30">
    <property type="match status" value="1"/>
</dbReference>
<accession>A0A1M5Z6F7</accession>
<dbReference type="EMBL" id="FQXJ01000010">
    <property type="protein sequence ID" value="SHI19790.1"/>
    <property type="molecule type" value="Genomic_DNA"/>
</dbReference>
<dbReference type="InterPro" id="IPR025110">
    <property type="entry name" value="AMP-bd_C"/>
</dbReference>
<dbReference type="OrthoDB" id="9778383at2"/>
<evidence type="ECO:0000259" key="4">
    <source>
        <dbReference type="Pfam" id="PF13193"/>
    </source>
</evidence>
<dbReference type="Gene3D" id="3.40.50.12780">
    <property type="entry name" value="N-terminal domain of ligase-like"/>
    <property type="match status" value="1"/>
</dbReference>
<dbReference type="FunFam" id="3.30.300.30:FF:000008">
    <property type="entry name" value="2,3-dihydroxybenzoate-AMP ligase"/>
    <property type="match status" value="1"/>
</dbReference>
<dbReference type="STRING" id="1121420.SAMN02746098_03003"/>
<dbReference type="Pfam" id="PF13193">
    <property type="entry name" value="AMP-binding_C"/>
    <property type="match status" value="1"/>
</dbReference>
<dbReference type="InterPro" id="IPR050237">
    <property type="entry name" value="ATP-dep_AMP-bd_enzyme"/>
</dbReference>
<dbReference type="InterPro" id="IPR000873">
    <property type="entry name" value="AMP-dep_synth/lig_dom"/>
</dbReference>
<reference evidence="6" key="1">
    <citation type="submission" date="2016-11" db="EMBL/GenBank/DDBJ databases">
        <authorList>
            <person name="Varghese N."/>
            <person name="Submissions S."/>
        </authorList>
    </citation>
    <scope>NUCLEOTIDE SEQUENCE [LARGE SCALE GENOMIC DNA]</scope>
    <source>
        <strain evidence="6">DSM 15449</strain>
    </source>
</reference>
<name>A0A1M5Z6F7_9FIRM</name>
<dbReference type="NCBIfam" id="NF004837">
    <property type="entry name" value="PRK06187.1"/>
    <property type="match status" value="1"/>
</dbReference>
<dbReference type="SUPFAM" id="SSF56801">
    <property type="entry name" value="Acetyl-CoA synthetase-like"/>
    <property type="match status" value="1"/>
</dbReference>
<sequence length="507" mass="56921">MNLAQMIERNVRRIPHWSAVLSETRNYTWEEYNRQVNMMGNALRKQGVSKGDRVAICLPNSPEYLVTYFAIVKLGAIAVPFNIMFKSSEVCYIVNNSEPKVMVALAGETMNGLMKMREKIPSIEKIILVGEHELDNVLSYPQIMQEESDELELVDCAPDEVVTILYTSGTTGQPKGAMLTHNNFYKMAELNSCYVDLITDQDISFTGTPFCHIFFVTTVLGPMYKGAAVVTAPRFFPEKALELISKFKVTHFAAVPTMYIYMLETYLKDPQRYNLRAWRNAQSAGAAMPAEYIAKIEDSFRVNFCENYGATETGSTAAYGRLGHGKAGSIGLPSDNWEVIVGDQNNQSVPQGEVGEIVLKGPGLFKGYWKMPEATEEALVDGWFHTGDLARVDEDGYIYVVDRKKHMLICGGYNIYPREVEEVLYAHPAVLEAAVIGIPHPSKGEIPKAFITLKSDCQAIEAEIIAFCKERMAAYKAPRVVEFLTEFPKNYSGKIMKKELLNRYVNM</sequence>
<organism evidence="5 6">
    <name type="scientific">Desulfosporosinus lacus DSM 15449</name>
    <dbReference type="NCBI Taxonomy" id="1121420"/>
    <lineage>
        <taxon>Bacteria</taxon>
        <taxon>Bacillati</taxon>
        <taxon>Bacillota</taxon>
        <taxon>Clostridia</taxon>
        <taxon>Eubacteriales</taxon>
        <taxon>Desulfitobacteriaceae</taxon>
        <taxon>Desulfosporosinus</taxon>
    </lineage>
</organism>
<dbReference type="AlphaFoldDB" id="A0A1M5Z6F7"/>
<evidence type="ECO:0000256" key="1">
    <source>
        <dbReference type="ARBA" id="ARBA00006432"/>
    </source>
</evidence>
<keyword evidence="2" id="KW-0436">Ligase</keyword>
<dbReference type="GO" id="GO:0016878">
    <property type="term" value="F:acid-thiol ligase activity"/>
    <property type="evidence" value="ECO:0007669"/>
    <property type="project" value="UniProtKB-ARBA"/>
</dbReference>
<proteinExistence type="inferred from homology"/>
<evidence type="ECO:0000256" key="2">
    <source>
        <dbReference type="ARBA" id="ARBA00022598"/>
    </source>
</evidence>
<dbReference type="Pfam" id="PF00501">
    <property type="entry name" value="AMP-binding"/>
    <property type="match status" value="1"/>
</dbReference>
<dbReference type="PANTHER" id="PTHR43767:SF1">
    <property type="entry name" value="NONRIBOSOMAL PEPTIDE SYNTHASE PES1 (EUROFUNG)-RELATED"/>
    <property type="match status" value="1"/>
</dbReference>
<dbReference type="InterPro" id="IPR020845">
    <property type="entry name" value="AMP-binding_CS"/>
</dbReference>
<protein>
    <submittedName>
        <fullName evidence="5">Long-chain acyl-CoA synthetase</fullName>
    </submittedName>
</protein>
<dbReference type="PROSITE" id="PS00455">
    <property type="entry name" value="AMP_BINDING"/>
    <property type="match status" value="1"/>
</dbReference>
<feature type="domain" description="AMP-binding enzyme C-terminal" evidence="4">
    <location>
        <begin position="419"/>
        <end position="494"/>
    </location>
</feature>
<evidence type="ECO:0000259" key="3">
    <source>
        <dbReference type="Pfam" id="PF00501"/>
    </source>
</evidence>
<dbReference type="InterPro" id="IPR042099">
    <property type="entry name" value="ANL_N_sf"/>
</dbReference>
<keyword evidence="6" id="KW-1185">Reference proteome</keyword>
<comment type="similarity">
    <text evidence="1">Belongs to the ATP-dependent AMP-binding enzyme family.</text>
</comment>
<feature type="domain" description="AMP-dependent synthetase/ligase" evidence="3">
    <location>
        <begin position="8"/>
        <end position="369"/>
    </location>
</feature>
<gene>
    <name evidence="5" type="ORF">SAMN02746098_03003</name>
</gene>
<dbReference type="PANTHER" id="PTHR43767">
    <property type="entry name" value="LONG-CHAIN-FATTY-ACID--COA LIGASE"/>
    <property type="match status" value="1"/>
</dbReference>
<evidence type="ECO:0000313" key="6">
    <source>
        <dbReference type="Proteomes" id="UP000183954"/>
    </source>
</evidence>
<dbReference type="InterPro" id="IPR045851">
    <property type="entry name" value="AMP-bd_C_sf"/>
</dbReference>